<name>A0A6I4MST3_9ACTN</name>
<dbReference type="RefSeq" id="WP_151599946.1">
    <property type="nucleotide sequence ID" value="NZ_WBMS02000061.1"/>
</dbReference>
<dbReference type="Gene3D" id="3.40.309.10">
    <property type="entry name" value="Aldehyde Dehydrogenase, Chain A, domain 2"/>
    <property type="match status" value="1"/>
</dbReference>
<dbReference type="SUPFAM" id="SSF53720">
    <property type="entry name" value="ALDH-like"/>
    <property type="match status" value="1"/>
</dbReference>
<dbReference type="PANTHER" id="PTHR43353">
    <property type="entry name" value="SUCCINATE-SEMIALDEHYDE DEHYDROGENASE, MITOCHONDRIAL"/>
    <property type="match status" value="1"/>
</dbReference>
<dbReference type="Proteomes" id="UP000462055">
    <property type="component" value="Unassembled WGS sequence"/>
</dbReference>
<evidence type="ECO:0000313" key="4">
    <source>
        <dbReference type="EMBL" id="MWA07034.1"/>
    </source>
</evidence>
<keyword evidence="5" id="KW-1185">Reference proteome</keyword>
<keyword evidence="2" id="KW-0560">Oxidoreductase</keyword>
<sequence>MTGDPDLASLIGGKWTHGSGSRSVTVVNPATGGDLGELPLLTENDLDLALDAADAAFAGWRATPPLRRAEILRDAAGLVRERSETIAAAVSRELGKPLRESRAEARTAAEHIEWAAEEGRRAYGRVIPGRSPGVHASTRVEPLGPIAGFAPWNAPAITSARKIGGALAAGCTIVLKPAEETPTAALHLGQAFIDAGLPPGVLNIVFGDPAQVSARLLGSSLTKGATFTGSTAVGKLLLAQGAATVTAMTMELGGYAPVFVLPDADPVAVADTAVTAAMRNSGQVCTSPSRFYVHADLHERFVARFAERAEAMRLGDPFDEEVQMGPVATAARLRSMARLTHDARDRNVTIAAGGTAVDRPGFFWRPTLLAGVDDDAEIANVEPFGPMAATTPYTDLDAAIRSANRLPFGLAAYVWSTDLRSVRRITDELDAGSVSVNHWQASLPETPFGGFGESGLGSEGGVEGLRAFQRIKYVSQA</sequence>
<dbReference type="GO" id="GO:0009450">
    <property type="term" value="P:gamma-aminobutyric acid catabolic process"/>
    <property type="evidence" value="ECO:0007669"/>
    <property type="project" value="TreeGrafter"/>
</dbReference>
<dbReference type="AlphaFoldDB" id="A0A6I4MST3"/>
<dbReference type="Gene3D" id="3.40.605.10">
    <property type="entry name" value="Aldehyde Dehydrogenase, Chain A, domain 1"/>
    <property type="match status" value="1"/>
</dbReference>
<feature type="domain" description="Aldehyde dehydrogenase" evidence="3">
    <location>
        <begin position="15"/>
        <end position="474"/>
    </location>
</feature>
<gene>
    <name evidence="4" type="ORF">F8568_043195</name>
</gene>
<protein>
    <submittedName>
        <fullName evidence="4">Aldehyde dehydrogenase family protein</fullName>
    </submittedName>
</protein>
<evidence type="ECO:0000256" key="2">
    <source>
        <dbReference type="ARBA" id="ARBA00023002"/>
    </source>
</evidence>
<dbReference type="InterPro" id="IPR016162">
    <property type="entry name" value="Ald_DH_N"/>
</dbReference>
<dbReference type="GO" id="GO:0004777">
    <property type="term" value="F:succinate-semialdehyde dehydrogenase (NAD+) activity"/>
    <property type="evidence" value="ECO:0007669"/>
    <property type="project" value="TreeGrafter"/>
</dbReference>
<dbReference type="InterPro" id="IPR050740">
    <property type="entry name" value="Aldehyde_DH_Superfamily"/>
</dbReference>
<proteinExistence type="inferred from homology"/>
<organism evidence="4 5">
    <name type="scientific">Actinomadura physcomitrii</name>
    <dbReference type="NCBI Taxonomy" id="2650748"/>
    <lineage>
        <taxon>Bacteria</taxon>
        <taxon>Bacillati</taxon>
        <taxon>Actinomycetota</taxon>
        <taxon>Actinomycetes</taxon>
        <taxon>Streptosporangiales</taxon>
        <taxon>Thermomonosporaceae</taxon>
        <taxon>Actinomadura</taxon>
    </lineage>
</organism>
<accession>A0A6I4MST3</accession>
<evidence type="ECO:0000313" key="5">
    <source>
        <dbReference type="Proteomes" id="UP000462055"/>
    </source>
</evidence>
<evidence type="ECO:0000256" key="1">
    <source>
        <dbReference type="ARBA" id="ARBA00009986"/>
    </source>
</evidence>
<dbReference type="Pfam" id="PF00171">
    <property type="entry name" value="Aldedh"/>
    <property type="match status" value="1"/>
</dbReference>
<dbReference type="EMBL" id="WBMS02000061">
    <property type="protein sequence ID" value="MWA07034.1"/>
    <property type="molecule type" value="Genomic_DNA"/>
</dbReference>
<reference evidence="4" key="1">
    <citation type="submission" date="2019-12" db="EMBL/GenBank/DDBJ databases">
        <title>Actinomadura physcomitrii sp. nov., a novel actinomycete isolated from moss [Physcomitrium sphaericum (Ludw) Fuernr].</title>
        <authorList>
            <person name="Zhuang X."/>
        </authorList>
    </citation>
    <scope>NUCLEOTIDE SEQUENCE [LARGE SCALE GENOMIC DNA]</scope>
    <source>
        <strain evidence="4">LD22</strain>
    </source>
</reference>
<comment type="caution">
    <text evidence="4">The sequence shown here is derived from an EMBL/GenBank/DDBJ whole genome shotgun (WGS) entry which is preliminary data.</text>
</comment>
<dbReference type="InterPro" id="IPR016163">
    <property type="entry name" value="Ald_DH_C"/>
</dbReference>
<comment type="similarity">
    <text evidence="1">Belongs to the aldehyde dehydrogenase family.</text>
</comment>
<evidence type="ECO:0000259" key="3">
    <source>
        <dbReference type="Pfam" id="PF00171"/>
    </source>
</evidence>
<dbReference type="InterPro" id="IPR015590">
    <property type="entry name" value="Aldehyde_DH_dom"/>
</dbReference>
<dbReference type="PANTHER" id="PTHR43353:SF5">
    <property type="entry name" value="SUCCINATE-SEMIALDEHYDE DEHYDROGENASE, MITOCHONDRIAL"/>
    <property type="match status" value="1"/>
</dbReference>
<dbReference type="FunFam" id="3.40.605.10:FF:000007">
    <property type="entry name" value="NAD/NADP-dependent betaine aldehyde dehydrogenase"/>
    <property type="match status" value="1"/>
</dbReference>
<dbReference type="InterPro" id="IPR016161">
    <property type="entry name" value="Ald_DH/histidinol_DH"/>
</dbReference>